<keyword evidence="1" id="KW-0238">DNA-binding</keyword>
<accession>A0A9E7BZ04</accession>
<evidence type="ECO:0000313" key="4">
    <source>
        <dbReference type="Proteomes" id="UP001162834"/>
    </source>
</evidence>
<sequence>MTDEELTIDELARRTGVTVRNIRAHQSRGLLPPPVVRARTGYYGPEHIARLELIREMQAEGFNLRAIGRLIEHNADAGSEMLGFTRSVLSPFGAEEPEYLDRAGLTERFGGRWEPKLIARAEKLGLIVALGDDRYEVPSPALMRAGEEVVALGVPLDHALAVVEQINRSSQSVADAFIRLFREDVLRRVDQEGATPERWAAAAAAVERLRPLASEALLAGFQQVMTRAVEKAFGEEIAKPAAGRG</sequence>
<dbReference type="GO" id="GO:0003677">
    <property type="term" value="F:DNA binding"/>
    <property type="evidence" value="ECO:0007669"/>
    <property type="project" value="UniProtKB-KW"/>
</dbReference>
<organism evidence="3 4">
    <name type="scientific">Capillimicrobium parvum</name>
    <dbReference type="NCBI Taxonomy" id="2884022"/>
    <lineage>
        <taxon>Bacteria</taxon>
        <taxon>Bacillati</taxon>
        <taxon>Actinomycetota</taxon>
        <taxon>Thermoleophilia</taxon>
        <taxon>Solirubrobacterales</taxon>
        <taxon>Capillimicrobiaceae</taxon>
        <taxon>Capillimicrobium</taxon>
    </lineage>
</organism>
<feature type="domain" description="HTH merR-type" evidence="2">
    <location>
        <begin position="5"/>
        <end position="73"/>
    </location>
</feature>
<proteinExistence type="predicted"/>
<dbReference type="RefSeq" id="WP_259314451.1">
    <property type="nucleotide sequence ID" value="NZ_CP087164.1"/>
</dbReference>
<keyword evidence="4" id="KW-1185">Reference proteome</keyword>
<dbReference type="InterPro" id="IPR009061">
    <property type="entry name" value="DNA-bd_dom_put_sf"/>
</dbReference>
<dbReference type="Gene3D" id="1.10.1660.10">
    <property type="match status" value="1"/>
</dbReference>
<evidence type="ECO:0000259" key="2">
    <source>
        <dbReference type="PROSITE" id="PS50937"/>
    </source>
</evidence>
<dbReference type="InterPro" id="IPR047057">
    <property type="entry name" value="MerR_fam"/>
</dbReference>
<dbReference type="SUPFAM" id="SSF46955">
    <property type="entry name" value="Putative DNA-binding domain"/>
    <property type="match status" value="1"/>
</dbReference>
<gene>
    <name evidence="3" type="ORF">DSM104329_01167</name>
</gene>
<name>A0A9E7BZ04_9ACTN</name>
<dbReference type="SMART" id="SM00422">
    <property type="entry name" value="HTH_MERR"/>
    <property type="match status" value="1"/>
</dbReference>
<reference evidence="3" key="1">
    <citation type="journal article" date="2022" name="Int. J. Syst. Evol. Microbiol.">
        <title>Pseudomonas aegrilactucae sp. nov. and Pseudomonas morbosilactucae sp. nov., pathogens causing bacterial rot of lettuce in Japan.</title>
        <authorList>
            <person name="Sawada H."/>
            <person name="Fujikawa T."/>
            <person name="Satou M."/>
        </authorList>
    </citation>
    <scope>NUCLEOTIDE SEQUENCE</scope>
    <source>
        <strain evidence="3">0166_1</strain>
    </source>
</reference>
<protein>
    <recommendedName>
        <fullName evidence="2">HTH merR-type domain-containing protein</fullName>
    </recommendedName>
</protein>
<evidence type="ECO:0000313" key="3">
    <source>
        <dbReference type="EMBL" id="UGS34785.1"/>
    </source>
</evidence>
<dbReference type="Pfam" id="PF13411">
    <property type="entry name" value="MerR_1"/>
    <property type="match status" value="1"/>
</dbReference>
<dbReference type="PROSITE" id="PS50937">
    <property type="entry name" value="HTH_MERR_2"/>
    <property type="match status" value="1"/>
</dbReference>
<evidence type="ECO:0000256" key="1">
    <source>
        <dbReference type="ARBA" id="ARBA00023125"/>
    </source>
</evidence>
<dbReference type="PRINTS" id="PR00040">
    <property type="entry name" value="HTHMERR"/>
</dbReference>
<dbReference type="KEGG" id="sbae:DSM104329_01167"/>
<dbReference type="AlphaFoldDB" id="A0A9E7BZ04"/>
<dbReference type="PANTHER" id="PTHR30204">
    <property type="entry name" value="REDOX-CYCLING DRUG-SENSING TRANSCRIPTIONAL ACTIVATOR SOXR"/>
    <property type="match status" value="1"/>
</dbReference>
<dbReference type="EMBL" id="CP087164">
    <property type="protein sequence ID" value="UGS34785.1"/>
    <property type="molecule type" value="Genomic_DNA"/>
</dbReference>
<dbReference type="GO" id="GO:0003700">
    <property type="term" value="F:DNA-binding transcription factor activity"/>
    <property type="evidence" value="ECO:0007669"/>
    <property type="project" value="InterPro"/>
</dbReference>
<dbReference type="InterPro" id="IPR000551">
    <property type="entry name" value="MerR-type_HTH_dom"/>
</dbReference>
<dbReference type="Proteomes" id="UP001162834">
    <property type="component" value="Chromosome"/>
</dbReference>
<dbReference type="PANTHER" id="PTHR30204:SF93">
    <property type="entry name" value="HTH MERR-TYPE DOMAIN-CONTAINING PROTEIN"/>
    <property type="match status" value="1"/>
</dbReference>